<evidence type="ECO:0000313" key="5">
    <source>
        <dbReference type="Proteomes" id="UP000662747"/>
    </source>
</evidence>
<name>A0ABX7PA25_9BACT</name>
<dbReference type="SUPFAM" id="SSF53955">
    <property type="entry name" value="Lysozyme-like"/>
    <property type="match status" value="1"/>
</dbReference>
<feature type="region of interest" description="Disordered" evidence="3">
    <location>
        <begin position="459"/>
        <end position="487"/>
    </location>
</feature>
<dbReference type="InterPro" id="IPR023347">
    <property type="entry name" value="Lysozyme_dom_sf"/>
</dbReference>
<organism evidence="4 5">
    <name type="scientific">Pyxidicoccus parkwayensis</name>
    <dbReference type="NCBI Taxonomy" id="2813578"/>
    <lineage>
        <taxon>Bacteria</taxon>
        <taxon>Pseudomonadati</taxon>
        <taxon>Myxococcota</taxon>
        <taxon>Myxococcia</taxon>
        <taxon>Myxococcales</taxon>
        <taxon>Cystobacterineae</taxon>
        <taxon>Myxococcaceae</taxon>
        <taxon>Pyxidicoccus</taxon>
    </lineage>
</organism>
<dbReference type="Proteomes" id="UP000662747">
    <property type="component" value="Chromosome"/>
</dbReference>
<sequence>MPPQNSQQNGTPPAPTWTGAQETEATHVSAGYRDALSFVLVPRTSLQFDPPDATAVHKLGSPSELLIEVPIRGKAVNFEPGVTLPCELSWLVQHGTGSPLGAPVGNAVMKVDANGRFEILVDGKTPSVDIIGQKLINQGALGYSVTPKFPHAEASDFPPSIRFNNPCAITTKKPEGAKVRIGELVTFTPHFGSVLNKADLELRVVELDEGSGEVPSASGRYAFSHRWAPAGFYIFRSNSSVDWAIGFTDDTCERFADVGDEEEGSYEFGWELWGRSRPDAPQTLLVEDKELLKLPKPQLEELRVEYDESWEGTWEVHGKIAGVSPRAHLQLDVAVVEPATPPPVGPTPLLAPLPLRAPATAPSASEDKRTPTVRVQLGSDGVFEAQVGERHWGFNPATSAATPKHRGYAIISLVAATREGKPGPMQPYLDFDENKYSPFKEDKLSWDVDAPWVCSEEATTLSTRPPKPTRRKRGVSVAPAPGPEVGDQKTPIVFEDMWLDIVAWEGLVPYMYLDTKGNVTVGAGNLLATIEPTTPGDKLAAKTHPFQNMDAGRAATPQEITEAYNKVKAMPAKLFYTEYAQRPKIALTDAYSKQLAKERYEKEFLPAVKRGFPDFETYPRAARRGILDVTYNVGPSVPTSWPKLIAAVKARNWTMAAVECRTQPQNKEDTRNEWRKELFLYAAKIDWKKPGA</sequence>
<keyword evidence="2" id="KW-0081">Bacteriolytic enzyme</keyword>
<protein>
    <recommendedName>
        <fullName evidence="6">Lipoprotein</fullName>
    </recommendedName>
</protein>
<feature type="compositionally biased region" description="Polar residues" evidence="3">
    <location>
        <begin position="1"/>
        <end position="11"/>
    </location>
</feature>
<dbReference type="RefSeq" id="WP_206728781.1">
    <property type="nucleotide sequence ID" value="NZ_CP071090.1"/>
</dbReference>
<evidence type="ECO:0000313" key="4">
    <source>
        <dbReference type="EMBL" id="QSQ27255.1"/>
    </source>
</evidence>
<proteinExistence type="predicted"/>
<evidence type="ECO:0000256" key="3">
    <source>
        <dbReference type="SAM" id="MobiDB-lite"/>
    </source>
</evidence>
<dbReference type="Gene3D" id="1.10.530.40">
    <property type="match status" value="1"/>
</dbReference>
<evidence type="ECO:0000256" key="1">
    <source>
        <dbReference type="ARBA" id="ARBA00022529"/>
    </source>
</evidence>
<feature type="region of interest" description="Disordered" evidence="3">
    <location>
        <begin position="1"/>
        <end position="23"/>
    </location>
</feature>
<keyword evidence="5" id="KW-1185">Reference proteome</keyword>
<reference evidence="4 5" key="1">
    <citation type="submission" date="2021-02" db="EMBL/GenBank/DDBJ databases">
        <title>De Novo genome assembly of isolated myxobacteria.</title>
        <authorList>
            <person name="Stevens D.C."/>
        </authorList>
    </citation>
    <scope>NUCLEOTIDE SEQUENCE [LARGE SCALE GENOMIC DNA]</scope>
    <source>
        <strain evidence="5">SCPEA02</strain>
    </source>
</reference>
<gene>
    <name evidence="4" type="ORF">JY651_21090</name>
</gene>
<keyword evidence="1" id="KW-0929">Antimicrobial</keyword>
<dbReference type="EMBL" id="CP071090">
    <property type="protein sequence ID" value="QSQ27255.1"/>
    <property type="molecule type" value="Genomic_DNA"/>
</dbReference>
<accession>A0ABX7PA25</accession>
<dbReference type="InterPro" id="IPR023346">
    <property type="entry name" value="Lysozyme-like_dom_sf"/>
</dbReference>
<evidence type="ECO:0008006" key="6">
    <source>
        <dbReference type="Google" id="ProtNLM"/>
    </source>
</evidence>
<evidence type="ECO:0000256" key="2">
    <source>
        <dbReference type="ARBA" id="ARBA00022638"/>
    </source>
</evidence>